<evidence type="ECO:0000259" key="3">
    <source>
        <dbReference type="PROSITE" id="PS51673"/>
    </source>
</evidence>
<feature type="compositionally biased region" description="Low complexity" evidence="2">
    <location>
        <begin position="1194"/>
        <end position="1207"/>
    </location>
</feature>
<dbReference type="EMBL" id="JAAAIM010000012">
    <property type="protein sequence ID" value="KAG0298275.1"/>
    <property type="molecule type" value="Genomic_DNA"/>
</dbReference>
<feature type="compositionally biased region" description="Low complexity" evidence="2">
    <location>
        <begin position="382"/>
        <end position="396"/>
    </location>
</feature>
<keyword evidence="5" id="KW-1185">Reference proteome</keyword>
<accession>A0ABQ7KGB6</accession>
<feature type="compositionally biased region" description="Polar residues" evidence="2">
    <location>
        <begin position="587"/>
        <end position="613"/>
    </location>
</feature>
<feature type="region of interest" description="Disordered" evidence="2">
    <location>
        <begin position="1"/>
        <end position="58"/>
    </location>
</feature>
<feature type="compositionally biased region" description="Polar residues" evidence="2">
    <location>
        <begin position="45"/>
        <end position="58"/>
    </location>
</feature>
<feature type="region of interest" description="Disordered" evidence="2">
    <location>
        <begin position="492"/>
        <end position="980"/>
    </location>
</feature>
<dbReference type="InterPro" id="IPR051937">
    <property type="entry name" value="R3H_domain_containing"/>
</dbReference>
<organism evidence="4 5">
    <name type="scientific">Linnemannia gamsii</name>
    <dbReference type="NCBI Taxonomy" id="64522"/>
    <lineage>
        <taxon>Eukaryota</taxon>
        <taxon>Fungi</taxon>
        <taxon>Fungi incertae sedis</taxon>
        <taxon>Mucoromycota</taxon>
        <taxon>Mortierellomycotina</taxon>
        <taxon>Mortierellomycetes</taxon>
        <taxon>Mortierellales</taxon>
        <taxon>Mortierellaceae</taxon>
        <taxon>Linnemannia</taxon>
    </lineage>
</organism>
<feature type="compositionally biased region" description="Low complexity" evidence="2">
    <location>
        <begin position="614"/>
        <end position="633"/>
    </location>
</feature>
<dbReference type="PANTHER" id="PTHR15672">
    <property type="entry name" value="CAMP-REGULATED PHOSPHOPROTEIN 21 RELATED R3H DOMAIN CONTAINING PROTEIN"/>
    <property type="match status" value="1"/>
</dbReference>
<feature type="compositionally biased region" description="Basic residues" evidence="2">
    <location>
        <begin position="634"/>
        <end position="645"/>
    </location>
</feature>
<feature type="region of interest" description="Disordered" evidence="2">
    <location>
        <begin position="185"/>
        <end position="475"/>
    </location>
</feature>
<dbReference type="Gene3D" id="3.30.1370.50">
    <property type="entry name" value="R3H-like domain"/>
    <property type="match status" value="1"/>
</dbReference>
<keyword evidence="1" id="KW-0597">Phosphoprotein</keyword>
<feature type="compositionally biased region" description="Polar residues" evidence="2">
    <location>
        <begin position="271"/>
        <end position="282"/>
    </location>
</feature>
<dbReference type="PANTHER" id="PTHR15672:SF8">
    <property type="entry name" value="PROTEIN ENCORE"/>
    <property type="match status" value="1"/>
</dbReference>
<gene>
    <name evidence="4" type="primary">R3HDM1</name>
    <name evidence="4" type="ORF">BGZ96_001241</name>
</gene>
<evidence type="ECO:0000256" key="2">
    <source>
        <dbReference type="SAM" id="MobiDB-lite"/>
    </source>
</evidence>
<feature type="compositionally biased region" description="Polar residues" evidence="2">
    <location>
        <begin position="397"/>
        <end position="412"/>
    </location>
</feature>
<protein>
    <submittedName>
        <fullName evidence="4">R3H domain-containing protein 1</fullName>
    </submittedName>
</protein>
<feature type="compositionally biased region" description="Polar residues" evidence="2">
    <location>
        <begin position="17"/>
        <end position="26"/>
    </location>
</feature>
<dbReference type="PROSITE" id="PS51673">
    <property type="entry name" value="SUZ"/>
    <property type="match status" value="1"/>
</dbReference>
<feature type="compositionally biased region" description="Basic and acidic residues" evidence="2">
    <location>
        <begin position="204"/>
        <end position="233"/>
    </location>
</feature>
<feature type="compositionally biased region" description="Acidic residues" evidence="2">
    <location>
        <begin position="1183"/>
        <end position="1192"/>
    </location>
</feature>
<evidence type="ECO:0000256" key="1">
    <source>
        <dbReference type="ARBA" id="ARBA00022553"/>
    </source>
</evidence>
<feature type="compositionally biased region" description="Basic and acidic residues" evidence="2">
    <location>
        <begin position="1"/>
        <end position="10"/>
    </location>
</feature>
<feature type="compositionally biased region" description="Low complexity" evidence="2">
    <location>
        <begin position="951"/>
        <end position="968"/>
    </location>
</feature>
<dbReference type="CDD" id="cd02642">
    <property type="entry name" value="R3H_encore_like"/>
    <property type="match status" value="1"/>
</dbReference>
<feature type="compositionally biased region" description="Acidic residues" evidence="2">
    <location>
        <begin position="1090"/>
        <end position="1112"/>
    </location>
</feature>
<feature type="compositionally biased region" description="Polar residues" evidence="2">
    <location>
        <begin position="522"/>
        <end position="531"/>
    </location>
</feature>
<evidence type="ECO:0000313" key="4">
    <source>
        <dbReference type="EMBL" id="KAG0298275.1"/>
    </source>
</evidence>
<feature type="compositionally biased region" description="Low complexity" evidence="2">
    <location>
        <begin position="422"/>
        <end position="438"/>
    </location>
</feature>
<dbReference type="SMART" id="SM00393">
    <property type="entry name" value="R3H"/>
    <property type="match status" value="1"/>
</dbReference>
<comment type="caution">
    <text evidence="4">The sequence shown here is derived from an EMBL/GenBank/DDBJ whole genome shotgun (WGS) entry which is preliminary data.</text>
</comment>
<dbReference type="InterPro" id="IPR024771">
    <property type="entry name" value="SUZ"/>
</dbReference>
<name>A0ABQ7KGB6_9FUNG</name>
<feature type="domain" description="SUZ" evidence="3">
    <location>
        <begin position="162"/>
        <end position="231"/>
    </location>
</feature>
<dbReference type="Pfam" id="PF12752">
    <property type="entry name" value="SUZ"/>
    <property type="match status" value="1"/>
</dbReference>
<sequence>MAENAGDKASRPPLYTTIYTEDQPSPVQAKAPFTILKPTPPPAQEPTSIQTNDNSASQEPVAKLSKALEGLDIEEECNDAQDMALDEFLVNALKNRQERLFLLKLDREFCSFINNPSQPQLEFPTLNGYYRMMVHKVANYFKLTRIVDPSQKIILFKTESSAIPPLRISDLAEEEDEQPVKMMKLLKRNPGRPSSGSATPDGPEPERKAMSIKEREEAYAKARARIFQEDVPAKPKSPSESSDPIALVDSPSATAVETDSPRREGNDESPLGTNRSRASNGKKSGAGSRQTDDQDERDGRQPSLPNSRDVSRSTSPSPSVAIINSDSNVRQSGKGLRPKAKQSKTDLAAECADVRRRKSTTSNASSSSGNVRTPVGLARTISSSSSQDGFQSPSSGLTLTESPTVNSPSNGAPSKGYDYFAPNPNSNSGSVSPMSNGPRASYTYPQPGGHKQPRNYNGPATHNGGGPGGVGYNNVQSNSGFMKGMSAPIFVPKKPYPKHGQVNNHQNANPYNNRAIPGYPSGPSNPSHAFINNNNNNSNNSNSNGNNGNNHYTQQPHPNPASPWSDRSAPPGQDGPNFYMQQDVMHGSSSQPPSQGFNYPNPPNQFSQPGPSMNPSYNNQHQYQPQYPSNNHPNSHHHASQRGNRRNQPSQPYYQHHNHPRTHTQMHNPQQHPPHHGGNFNGPPPRDDFTYNQGPQSSMRYNRGYDGNPNHSSPQQYAPDFYPAHGMSVDPSNGPNMYPGFQGHQVISPSETPQNGQRYPYNHKGPYDANWGQGSGYPAGQGYDQSNTLYNPATQPGQGGKKPYKNYHSIPPVNQQQFSSTMGGPQNIMSQALPGVGPGGIGGNGAIPHYDIERRPPKSAELFDPNGPQPSSGGGGGGGGGGQGDYGNNGRFQGSGDGGYMNGQDGTTMGGERQPQGHRGSFHGQYQSQSSSHYNQTTTQPTHAPIAMNRSYSSSSSSAGYSGGNTSSPGPHAGGKKNHNLLYDYSVPTLPYDGNVKTTTSETDKAPTLGHILEIFGYDAQDDIFEDLALPAGSKVRRLKAANKDVLGQVLVVFKNATLASEALSTFQEGKSTWMNPEAKLHFESSCLTSEEDENVEATGEENEDEDEEEGSSESPAAGAMSSTRLQHRFNVRIWTPVLVNSVTPLKATQPQLSSSPSNDSTHHNNNNNNINAGSGNGTAQSEDGEEKEQEDVSGTSSSSATEESSSPMLQKESDPGSVIVDSSS</sequence>
<feature type="region of interest" description="Disordered" evidence="2">
    <location>
        <begin position="1087"/>
        <end position="1123"/>
    </location>
</feature>
<dbReference type="InterPro" id="IPR001374">
    <property type="entry name" value="R3H_dom"/>
</dbReference>
<dbReference type="Proteomes" id="UP001194696">
    <property type="component" value="Unassembled WGS sequence"/>
</dbReference>
<feature type="compositionally biased region" description="Polar residues" evidence="2">
    <location>
        <begin position="303"/>
        <end position="331"/>
    </location>
</feature>
<feature type="compositionally biased region" description="Low complexity" evidence="2">
    <location>
        <begin position="1154"/>
        <end position="1174"/>
    </location>
</feature>
<feature type="region of interest" description="Disordered" evidence="2">
    <location>
        <begin position="1148"/>
        <end position="1225"/>
    </location>
</feature>
<dbReference type="SUPFAM" id="SSF82708">
    <property type="entry name" value="R3H domain"/>
    <property type="match status" value="1"/>
</dbReference>
<feature type="compositionally biased region" description="Gly residues" evidence="2">
    <location>
        <begin position="836"/>
        <end position="845"/>
    </location>
</feature>
<feature type="compositionally biased region" description="Polar residues" evidence="2">
    <location>
        <begin position="745"/>
        <end position="757"/>
    </location>
</feature>
<feature type="compositionally biased region" description="Gly residues" evidence="2">
    <location>
        <begin position="872"/>
        <end position="901"/>
    </location>
</feature>
<feature type="compositionally biased region" description="Polar residues" evidence="2">
    <location>
        <begin position="690"/>
        <end position="700"/>
    </location>
</feature>
<evidence type="ECO:0000313" key="5">
    <source>
        <dbReference type="Proteomes" id="UP001194696"/>
    </source>
</evidence>
<feature type="compositionally biased region" description="Low complexity" evidence="2">
    <location>
        <begin position="532"/>
        <end position="550"/>
    </location>
</feature>
<reference evidence="4 5" key="1">
    <citation type="journal article" date="2020" name="Fungal Divers.">
        <title>Resolving the Mortierellaceae phylogeny through synthesis of multi-gene phylogenetics and phylogenomics.</title>
        <authorList>
            <person name="Vandepol N."/>
            <person name="Liber J."/>
            <person name="Desiro A."/>
            <person name="Na H."/>
            <person name="Kennedy M."/>
            <person name="Barry K."/>
            <person name="Grigoriev I.V."/>
            <person name="Miller A.N."/>
            <person name="O'Donnell K."/>
            <person name="Stajich J.E."/>
            <person name="Bonito G."/>
        </authorList>
    </citation>
    <scope>NUCLEOTIDE SEQUENCE [LARGE SCALE GENOMIC DNA]</scope>
    <source>
        <strain evidence="4 5">AD045</strain>
    </source>
</reference>
<feature type="compositionally biased region" description="Low complexity" evidence="2">
    <location>
        <begin position="922"/>
        <end position="940"/>
    </location>
</feature>
<feature type="compositionally biased region" description="Polar residues" evidence="2">
    <location>
        <begin position="501"/>
        <end position="512"/>
    </location>
</feature>
<feature type="compositionally biased region" description="Polar residues" evidence="2">
    <location>
        <begin position="783"/>
        <end position="796"/>
    </location>
</feature>
<feature type="compositionally biased region" description="Polar residues" evidence="2">
    <location>
        <begin position="812"/>
        <end position="830"/>
    </location>
</feature>
<proteinExistence type="predicted"/>
<dbReference type="InterPro" id="IPR036867">
    <property type="entry name" value="R3H_dom_sf"/>
</dbReference>